<dbReference type="NCBIfam" id="TIGR00669">
    <property type="entry name" value="asnA"/>
    <property type="match status" value="1"/>
</dbReference>
<protein>
    <recommendedName>
        <fullName evidence="7 8">Aspartate--ammonia ligase</fullName>
        <ecNumber evidence="7 8">6.3.1.1</ecNumber>
    </recommendedName>
    <alternativeName>
        <fullName evidence="7">Asparagine synthetase A</fullName>
    </alternativeName>
</protein>
<evidence type="ECO:0000256" key="3">
    <source>
        <dbReference type="ARBA" id="ARBA00022605"/>
    </source>
</evidence>
<dbReference type="AlphaFoldDB" id="A0A212K5H7"/>
<dbReference type="GO" id="GO:0004071">
    <property type="term" value="F:aspartate-ammonia ligase activity"/>
    <property type="evidence" value="ECO:0007669"/>
    <property type="project" value="UniProtKB-UniRule"/>
</dbReference>
<evidence type="ECO:0000313" key="10">
    <source>
        <dbReference type="EMBL" id="SBW06990.1"/>
    </source>
</evidence>
<evidence type="ECO:0000259" key="9">
    <source>
        <dbReference type="PROSITE" id="PS50862"/>
    </source>
</evidence>
<dbReference type="UniPathway" id="UPA00134">
    <property type="reaction ID" value="UER00194"/>
</dbReference>
<proteinExistence type="inferred from homology"/>
<dbReference type="Gene3D" id="3.30.930.10">
    <property type="entry name" value="Bira Bifunctional Protein, Domain 2"/>
    <property type="match status" value="1"/>
</dbReference>
<evidence type="ECO:0000256" key="1">
    <source>
        <dbReference type="ARBA" id="ARBA00022490"/>
    </source>
</evidence>
<accession>A0A212K5H7</accession>
<dbReference type="InterPro" id="IPR004618">
    <property type="entry name" value="AsnA"/>
</dbReference>
<dbReference type="RefSeq" id="WP_296951449.1">
    <property type="nucleotide sequence ID" value="NZ_LT599021.1"/>
</dbReference>
<evidence type="ECO:0000256" key="4">
    <source>
        <dbReference type="ARBA" id="ARBA00022741"/>
    </source>
</evidence>
<organism evidence="10">
    <name type="scientific">uncultured Dysgonomonas sp</name>
    <dbReference type="NCBI Taxonomy" id="206096"/>
    <lineage>
        <taxon>Bacteria</taxon>
        <taxon>Pseudomonadati</taxon>
        <taxon>Bacteroidota</taxon>
        <taxon>Bacteroidia</taxon>
        <taxon>Bacteroidales</taxon>
        <taxon>Dysgonomonadaceae</taxon>
        <taxon>Dysgonomonas</taxon>
        <taxon>environmental samples</taxon>
    </lineage>
</organism>
<name>A0A212K5H7_9BACT</name>
<dbReference type="PANTHER" id="PTHR30073">
    <property type="entry name" value="ASPARTATE--AMMONIA LIGASE"/>
    <property type="match status" value="1"/>
</dbReference>
<dbReference type="PROSITE" id="PS50862">
    <property type="entry name" value="AA_TRNA_LIGASE_II"/>
    <property type="match status" value="1"/>
</dbReference>
<dbReference type="Pfam" id="PF03590">
    <property type="entry name" value="AsnA"/>
    <property type="match status" value="1"/>
</dbReference>
<keyword evidence="5 7" id="KW-0067">ATP-binding</keyword>
<keyword evidence="2 7" id="KW-0436">Ligase</keyword>
<dbReference type="EMBL" id="FLUL01000001">
    <property type="protein sequence ID" value="SBW06990.1"/>
    <property type="molecule type" value="Genomic_DNA"/>
</dbReference>
<dbReference type="PIRSF" id="PIRSF001555">
    <property type="entry name" value="Asp_ammon_ligase"/>
    <property type="match status" value="1"/>
</dbReference>
<evidence type="ECO:0000256" key="6">
    <source>
        <dbReference type="ARBA" id="ARBA00022888"/>
    </source>
</evidence>
<comment type="similarity">
    <text evidence="7">Belongs to the class-II aminoacyl-tRNA synthetase family. AsnA subfamily.</text>
</comment>
<evidence type="ECO:0000256" key="7">
    <source>
        <dbReference type="HAMAP-Rule" id="MF_00555"/>
    </source>
</evidence>
<dbReference type="InterPro" id="IPR006195">
    <property type="entry name" value="aa-tRNA-synth_II"/>
</dbReference>
<evidence type="ECO:0000256" key="8">
    <source>
        <dbReference type="NCBIfam" id="TIGR00669"/>
    </source>
</evidence>
<dbReference type="EC" id="6.3.1.1" evidence="7 8"/>
<keyword evidence="1 7" id="KW-0963">Cytoplasm</keyword>
<dbReference type="HAMAP" id="MF_00555">
    <property type="entry name" value="AsnA"/>
    <property type="match status" value="1"/>
</dbReference>
<comment type="subcellular location">
    <subcellularLocation>
        <location evidence="7">Cytoplasm</location>
    </subcellularLocation>
</comment>
<keyword evidence="6 7" id="KW-0061">Asparagine biosynthesis</keyword>
<reference evidence="10" key="1">
    <citation type="submission" date="2016-04" db="EMBL/GenBank/DDBJ databases">
        <authorList>
            <person name="Evans L.H."/>
            <person name="Alamgir A."/>
            <person name="Owens N."/>
            <person name="Weber N.D."/>
            <person name="Virtaneva K."/>
            <person name="Barbian K."/>
            <person name="Babar A."/>
            <person name="Rosenke K."/>
        </authorList>
    </citation>
    <scope>NUCLEOTIDE SEQUENCE</scope>
    <source>
        <strain evidence="10">86-2</strain>
    </source>
</reference>
<dbReference type="SUPFAM" id="SSF55681">
    <property type="entry name" value="Class II aaRS and biotin synthetases"/>
    <property type="match status" value="1"/>
</dbReference>
<dbReference type="GO" id="GO:0070981">
    <property type="term" value="P:L-asparagine biosynthetic process"/>
    <property type="evidence" value="ECO:0007669"/>
    <property type="project" value="UniProtKB-UniRule"/>
</dbReference>
<dbReference type="PANTHER" id="PTHR30073:SF5">
    <property type="entry name" value="ASPARTATE--AMMONIA LIGASE"/>
    <property type="match status" value="1"/>
</dbReference>
<dbReference type="GO" id="GO:0005829">
    <property type="term" value="C:cytosol"/>
    <property type="evidence" value="ECO:0007669"/>
    <property type="project" value="TreeGrafter"/>
</dbReference>
<dbReference type="InterPro" id="IPR045864">
    <property type="entry name" value="aa-tRNA-synth_II/BPL/LPL"/>
</dbReference>
<feature type="domain" description="Aminoacyl-transfer RNA synthetases class-II family profile" evidence="9">
    <location>
        <begin position="101"/>
        <end position="330"/>
    </location>
</feature>
<comment type="catalytic activity">
    <reaction evidence="7">
        <text>L-aspartate + NH4(+) + ATP = L-asparagine + AMP + diphosphate + H(+)</text>
        <dbReference type="Rhea" id="RHEA:11372"/>
        <dbReference type="ChEBI" id="CHEBI:15378"/>
        <dbReference type="ChEBI" id="CHEBI:28938"/>
        <dbReference type="ChEBI" id="CHEBI:29991"/>
        <dbReference type="ChEBI" id="CHEBI:30616"/>
        <dbReference type="ChEBI" id="CHEBI:33019"/>
        <dbReference type="ChEBI" id="CHEBI:58048"/>
        <dbReference type="ChEBI" id="CHEBI:456215"/>
        <dbReference type="EC" id="6.3.1.1"/>
    </reaction>
</comment>
<comment type="pathway">
    <text evidence="7">Amino-acid biosynthesis; L-asparagine biosynthesis; L-asparagine from L-aspartate (ammonia route): step 1/1.</text>
</comment>
<keyword evidence="4 7" id="KW-0547">Nucleotide-binding</keyword>
<evidence type="ECO:0000256" key="5">
    <source>
        <dbReference type="ARBA" id="ARBA00022840"/>
    </source>
</evidence>
<dbReference type="GO" id="GO:0005524">
    <property type="term" value="F:ATP binding"/>
    <property type="evidence" value="ECO:0007669"/>
    <property type="project" value="UniProtKB-UniRule"/>
</dbReference>
<gene>
    <name evidence="7 10" type="primary">asnA</name>
    <name evidence="10" type="ORF">KL86DYS2_13081</name>
</gene>
<keyword evidence="3 7" id="KW-0028">Amino-acid biosynthesis</keyword>
<sequence length="345" mass="39505">MSYLIKPKHYRALLDLQQTEMGIKQIKDFFQQNLSSELRLRRVTAPLFVLKGMGINDDLNGVERAVNFPIKDMGDERAEIVHSLAKWKRLTLADYNINEGFGIYTDMNAIRADEELGNLHSLYVDQWDWEMVMSPENRNLKFLKQIVNRIYAALVRTEYLVYEIFPTITPILPCNIKFIHAEELLQMYPDLPVKERENKIAKEYGAVFIIGIGGALSNGKPHDGRAPDYDDWTTKSENGYKGLNGDLIVWNPVLEQGMELSSMGIRVNKEVLLEQLEISGQELRKELYFHKRLLNGELPQSIGGGIGQSRLCMFYLRKGHIGEIQAGLWPKEMCSEALKLGMPLI</sequence>
<evidence type="ECO:0000256" key="2">
    <source>
        <dbReference type="ARBA" id="ARBA00022598"/>
    </source>
</evidence>